<dbReference type="EMBL" id="JH767555">
    <property type="protein sequence ID" value="EON61264.1"/>
    <property type="molecule type" value="Genomic_DNA"/>
</dbReference>
<dbReference type="Pfam" id="PF13445">
    <property type="entry name" value="zf-RING_UBOX"/>
    <property type="match status" value="1"/>
</dbReference>
<dbReference type="GO" id="GO:0008270">
    <property type="term" value="F:zinc ion binding"/>
    <property type="evidence" value="ECO:0007669"/>
    <property type="project" value="UniProtKB-KW"/>
</dbReference>
<evidence type="ECO:0000256" key="5">
    <source>
        <dbReference type="SAM" id="MobiDB-lite"/>
    </source>
</evidence>
<evidence type="ECO:0000256" key="2">
    <source>
        <dbReference type="ARBA" id="ARBA00022771"/>
    </source>
</evidence>
<evidence type="ECO:0000256" key="4">
    <source>
        <dbReference type="PROSITE-ProRule" id="PRU00207"/>
    </source>
</evidence>
<evidence type="ECO:0000259" key="6">
    <source>
        <dbReference type="PROSITE" id="PS50089"/>
    </source>
</evidence>
<dbReference type="OrthoDB" id="1630758at2759"/>
<organism evidence="8 9">
    <name type="scientific">Coniosporium apollinis (strain CBS 100218)</name>
    <name type="common">Rock-inhabiting black yeast</name>
    <dbReference type="NCBI Taxonomy" id="1168221"/>
    <lineage>
        <taxon>Eukaryota</taxon>
        <taxon>Fungi</taxon>
        <taxon>Dikarya</taxon>
        <taxon>Ascomycota</taxon>
        <taxon>Pezizomycotina</taxon>
        <taxon>Dothideomycetes</taxon>
        <taxon>Dothideomycetes incertae sedis</taxon>
        <taxon>Coniosporium</taxon>
    </lineage>
</organism>
<dbReference type="PANTHER" id="PTHR10131">
    <property type="entry name" value="TNF RECEPTOR ASSOCIATED FACTOR"/>
    <property type="match status" value="1"/>
</dbReference>
<dbReference type="InterPro" id="IPR013083">
    <property type="entry name" value="Znf_RING/FYVE/PHD"/>
</dbReference>
<dbReference type="SUPFAM" id="SSF49599">
    <property type="entry name" value="TRAF domain-like"/>
    <property type="match status" value="2"/>
</dbReference>
<dbReference type="SUPFAM" id="SSF57850">
    <property type="entry name" value="RING/U-box"/>
    <property type="match status" value="1"/>
</dbReference>
<proteinExistence type="predicted"/>
<dbReference type="eggNOG" id="KOG0297">
    <property type="taxonomic scope" value="Eukaryota"/>
</dbReference>
<keyword evidence="1 4" id="KW-0479">Metal-binding</keyword>
<evidence type="ECO:0000313" key="9">
    <source>
        <dbReference type="Proteomes" id="UP000016924"/>
    </source>
</evidence>
<dbReference type="Gene3D" id="3.30.40.10">
    <property type="entry name" value="Zinc/RING finger domain, C3HC4 (zinc finger)"/>
    <property type="match status" value="2"/>
</dbReference>
<feature type="zinc finger region" description="TRAF-type" evidence="4">
    <location>
        <begin position="262"/>
        <end position="319"/>
    </location>
</feature>
<evidence type="ECO:0000259" key="7">
    <source>
        <dbReference type="PROSITE" id="PS50145"/>
    </source>
</evidence>
<dbReference type="InterPro" id="IPR001293">
    <property type="entry name" value="Znf_TRAF"/>
</dbReference>
<dbReference type="PROSITE" id="PS50145">
    <property type="entry name" value="ZF_TRAF"/>
    <property type="match status" value="1"/>
</dbReference>
<evidence type="ECO:0000256" key="1">
    <source>
        <dbReference type="ARBA" id="ARBA00022723"/>
    </source>
</evidence>
<dbReference type="PANTHER" id="PTHR10131:SF94">
    <property type="entry name" value="TNF RECEPTOR-ASSOCIATED FACTOR 4"/>
    <property type="match status" value="1"/>
</dbReference>
<keyword evidence="9" id="KW-1185">Reference proteome</keyword>
<evidence type="ECO:0008006" key="10">
    <source>
        <dbReference type="Google" id="ProtNLM"/>
    </source>
</evidence>
<dbReference type="InterPro" id="IPR001841">
    <property type="entry name" value="Znf_RING"/>
</dbReference>
<name>R7YHI3_CONA1</name>
<evidence type="ECO:0000313" key="8">
    <source>
        <dbReference type="EMBL" id="EON61264.1"/>
    </source>
</evidence>
<keyword evidence="3 4" id="KW-0862">Zinc</keyword>
<feature type="region of interest" description="Disordered" evidence="5">
    <location>
        <begin position="373"/>
        <end position="417"/>
    </location>
</feature>
<protein>
    <recommendedName>
        <fullName evidence="10">RING-type domain-containing protein</fullName>
    </recommendedName>
</protein>
<feature type="compositionally biased region" description="Basic and acidic residues" evidence="5">
    <location>
        <begin position="519"/>
        <end position="528"/>
    </location>
</feature>
<dbReference type="InterPro" id="IPR027370">
    <property type="entry name" value="Znf-RING_euk"/>
</dbReference>
<gene>
    <name evidence="8" type="ORF">W97_00477</name>
</gene>
<accession>R7YHI3</accession>
<dbReference type="GeneID" id="19897788"/>
<reference evidence="9" key="1">
    <citation type="submission" date="2012-06" db="EMBL/GenBank/DDBJ databases">
        <title>The genome sequence of Coniosporium apollinis CBS 100218.</title>
        <authorList>
            <consortium name="The Broad Institute Genome Sequencing Platform"/>
            <person name="Cuomo C."/>
            <person name="Gorbushina A."/>
            <person name="Noack S."/>
            <person name="Walker B."/>
            <person name="Young S.K."/>
            <person name="Zeng Q."/>
            <person name="Gargeya S."/>
            <person name="Fitzgerald M."/>
            <person name="Haas B."/>
            <person name="Abouelleil A."/>
            <person name="Alvarado L."/>
            <person name="Arachchi H.M."/>
            <person name="Berlin A.M."/>
            <person name="Chapman S.B."/>
            <person name="Goldberg J."/>
            <person name="Griggs A."/>
            <person name="Gujja S."/>
            <person name="Hansen M."/>
            <person name="Howarth C."/>
            <person name="Imamovic A."/>
            <person name="Larimer J."/>
            <person name="McCowan C."/>
            <person name="Montmayeur A."/>
            <person name="Murphy C."/>
            <person name="Neiman D."/>
            <person name="Pearson M."/>
            <person name="Priest M."/>
            <person name="Roberts A."/>
            <person name="Saif S."/>
            <person name="Shea T."/>
            <person name="Sisk P."/>
            <person name="Sykes S."/>
            <person name="Wortman J."/>
            <person name="Nusbaum C."/>
            <person name="Birren B."/>
        </authorList>
    </citation>
    <scope>NUCLEOTIDE SEQUENCE [LARGE SCALE GENOMIC DNA]</scope>
    <source>
        <strain evidence="9">CBS 100218</strain>
    </source>
</reference>
<feature type="compositionally biased region" description="Low complexity" evidence="5">
    <location>
        <begin position="393"/>
        <end position="409"/>
    </location>
</feature>
<feature type="domain" description="TRAF-type" evidence="7">
    <location>
        <begin position="262"/>
        <end position="319"/>
    </location>
</feature>
<dbReference type="OMA" id="PLTTICG"/>
<dbReference type="PROSITE" id="PS00518">
    <property type="entry name" value="ZF_RING_1"/>
    <property type="match status" value="1"/>
</dbReference>
<dbReference type="Pfam" id="PF02176">
    <property type="entry name" value="zf-TRAF"/>
    <property type="match status" value="1"/>
</dbReference>
<feature type="region of interest" description="Disordered" evidence="5">
    <location>
        <begin position="485"/>
        <end position="528"/>
    </location>
</feature>
<dbReference type="Proteomes" id="UP000016924">
    <property type="component" value="Unassembled WGS sequence"/>
</dbReference>
<sequence length="528" mass="57172">MSAPNSPTLGLFRSDARPGPLTIPPPNLEGTATATATATAATWSDPRQFVVGAPPNPPSPLALRALTSPSNRRATLAAPTLPLGHADSIRKRSSLPADIDLSTLDYITACDENLICPICRCPLDKPVRLACDHIFCDECLNRALEAQRNGERNCPSCRTRVHGWSEDAGKQKHKTSIPRILTQMLDELVVRCPNGKAGCKWQDKRGEVQDHVDRYCDYTLLACPESECGEVVPRKHRGKSCLHFHTKCEDCEQSVLRLDLEAHQESECPKRAKDCSKCGANIPVRELISHLSSKCPETIVSCPGSPYGCSFQSPHADLKPHTKTCPIAAMAPFLSAQQARQDTQEAQQKLLQRKVDVLEGGFSSIQSLLYTSDAGTRTPTTPLEAMSDPMLRSGSNNGAASASSTAPATENPPFDSSTEHLLFLHDSLRNEISRVENALAVLDARTTMTLLNESLRAKEEMAHTNAAINGMRMQLHWLMSARLQAQREQSGPRAGPSVGGGGAGGAAGASAPMLRPVRRSSEESRQKL</sequence>
<dbReference type="SMART" id="SM00184">
    <property type="entry name" value="RING"/>
    <property type="match status" value="1"/>
</dbReference>
<feature type="compositionally biased region" description="Gly residues" evidence="5">
    <location>
        <begin position="497"/>
        <end position="507"/>
    </location>
</feature>
<dbReference type="InterPro" id="IPR017907">
    <property type="entry name" value="Znf_RING_CS"/>
</dbReference>
<keyword evidence="2 4" id="KW-0863">Zinc-finger</keyword>
<feature type="domain" description="RING-type" evidence="6">
    <location>
        <begin position="116"/>
        <end position="158"/>
    </location>
</feature>
<dbReference type="RefSeq" id="XP_007776581.1">
    <property type="nucleotide sequence ID" value="XM_007778391.1"/>
</dbReference>
<dbReference type="AlphaFoldDB" id="R7YHI3"/>
<dbReference type="PROSITE" id="PS50089">
    <property type="entry name" value="ZF_RING_2"/>
    <property type="match status" value="1"/>
</dbReference>
<evidence type="ECO:0000256" key="3">
    <source>
        <dbReference type="ARBA" id="ARBA00022833"/>
    </source>
</evidence>
<dbReference type="HOGENOM" id="CLU_019709_1_1_1"/>
<dbReference type="STRING" id="1168221.R7YHI3"/>